<feature type="domain" description="DUF8212" evidence="2">
    <location>
        <begin position="277"/>
        <end position="422"/>
    </location>
</feature>
<dbReference type="Pfam" id="PF06985">
    <property type="entry name" value="HET"/>
    <property type="match status" value="1"/>
</dbReference>
<protein>
    <submittedName>
        <fullName evidence="3">Vegetative incompatibility protein HET-E-1</fullName>
    </submittedName>
</protein>
<accession>A0A1M2VKV0</accession>
<dbReference type="STRING" id="154538.A0A1M2VKV0"/>
<evidence type="ECO:0000259" key="2">
    <source>
        <dbReference type="Pfam" id="PF26640"/>
    </source>
</evidence>
<dbReference type="Proteomes" id="UP000184267">
    <property type="component" value="Unassembled WGS sequence"/>
</dbReference>
<evidence type="ECO:0000313" key="4">
    <source>
        <dbReference type="Proteomes" id="UP000184267"/>
    </source>
</evidence>
<dbReference type="InterPro" id="IPR058525">
    <property type="entry name" value="DUF8212"/>
</dbReference>
<reference evidence="3 4" key="1">
    <citation type="submission" date="2016-10" db="EMBL/GenBank/DDBJ databases">
        <title>Genome sequence of the basidiomycete white-rot fungus Trametes pubescens.</title>
        <authorList>
            <person name="Makela M.R."/>
            <person name="Granchi Z."/>
            <person name="Peng M."/>
            <person name="De Vries R.P."/>
            <person name="Grigoriev I."/>
            <person name="Riley R."/>
            <person name="Hilden K."/>
        </authorList>
    </citation>
    <scope>NUCLEOTIDE SEQUENCE [LARGE SCALE GENOMIC DNA]</scope>
    <source>
        <strain evidence="3 4">FBCC735</strain>
    </source>
</reference>
<dbReference type="EMBL" id="MNAD01001074">
    <property type="protein sequence ID" value="OJT08197.1"/>
    <property type="molecule type" value="Genomic_DNA"/>
</dbReference>
<dbReference type="PANTHER" id="PTHR10622">
    <property type="entry name" value="HET DOMAIN-CONTAINING PROTEIN"/>
    <property type="match status" value="1"/>
</dbReference>
<feature type="domain" description="Heterokaryon incompatibility" evidence="1">
    <location>
        <begin position="89"/>
        <end position="161"/>
    </location>
</feature>
<keyword evidence="4" id="KW-1185">Reference proteome</keyword>
<proteinExistence type="predicted"/>
<dbReference type="AlphaFoldDB" id="A0A1M2VKV0"/>
<dbReference type="InterPro" id="IPR010730">
    <property type="entry name" value="HET"/>
</dbReference>
<evidence type="ECO:0000313" key="3">
    <source>
        <dbReference type="EMBL" id="OJT08197.1"/>
    </source>
</evidence>
<sequence length="829" mass="93073">MPRFLNTHTGEFEWHPDPMKVTYAILSHVWRMPEEGGEQTYDDVRRIQQEVEADRRVHSSLRVGSDRAAVSDTSTATSWAPFASVELGHIMNDECGTIFSHRGLSSKIKRFCKVAREAGFRLVWNDACCIDKSSSAELSEALNSMYEWYRLSDMCYVYLVDVPDGDVPQKDSSDFRWSKWHRRGWTLQELIAPERILFLTESWNFLGTKMGLARTLERIIGVDFDILVGRATVDSVSVARRMSWAARRETTRVEDRAYSLLGIFGLHMSPMYGEGENAFLRLQEEIIRSVPDQSTFAWGGCLSTLRLSDEGEWSMQRERWLHGDKHYGLLASSPTSFSECSDIEPIDSSSLTQALRIPENQVPPVHCIFTPEGVTMRLICLPLSGVPDISEAFQEPQFARNICEECRQLGEFNTLVLLQCQAGCKTGTTSILGLPLCRSRREGGGSNHTLNIGCHFHYPINNVFHRTVHIEMGELVEVLKHVRPKVEEVTLLRHYSHPSVPKSLQQRSTAASYWPGSPFSGYLNNISFEISPHSMDALETLGIVPSPLQVTRSEEEIILETTLAFRGNSRMGTTDTIALRLSFRSRVHSEVEACFFVGGVGFIGSVSSQSSSAGNSRHAVVNTPHISGGFLDMNSNNDSCTIIPLGIWDTWGRTIVSTEYTLHSEGMWGVSARLLRIALQHTFASRHMEDLPSSHLWLSIDISEEHQYSLWMESGLNSSSSEQTGTDVCERDTSNEHDNLFPSCQSTGLSVNTEDGDRRYAMRESIDTLQAQIAGLSSQHSSQMQDMDRKMSVVLARLGDSASSQCRQIFLSLSAILAFLWLTRHITQV</sequence>
<evidence type="ECO:0000259" key="1">
    <source>
        <dbReference type="Pfam" id="PF06985"/>
    </source>
</evidence>
<comment type="caution">
    <text evidence="3">The sequence shown here is derived from an EMBL/GenBank/DDBJ whole genome shotgun (WGS) entry which is preliminary data.</text>
</comment>
<dbReference type="PANTHER" id="PTHR10622:SF10">
    <property type="entry name" value="HET DOMAIN-CONTAINING PROTEIN"/>
    <property type="match status" value="1"/>
</dbReference>
<organism evidence="3 4">
    <name type="scientific">Trametes pubescens</name>
    <name type="common">White-rot fungus</name>
    <dbReference type="NCBI Taxonomy" id="154538"/>
    <lineage>
        <taxon>Eukaryota</taxon>
        <taxon>Fungi</taxon>
        <taxon>Dikarya</taxon>
        <taxon>Basidiomycota</taxon>
        <taxon>Agaricomycotina</taxon>
        <taxon>Agaricomycetes</taxon>
        <taxon>Polyporales</taxon>
        <taxon>Polyporaceae</taxon>
        <taxon>Trametes</taxon>
    </lineage>
</organism>
<dbReference type="OrthoDB" id="2754356at2759"/>
<name>A0A1M2VKV0_TRAPU</name>
<gene>
    <name evidence="3" type="ORF">TRAPUB_910</name>
</gene>
<dbReference type="Pfam" id="PF26640">
    <property type="entry name" value="DUF8212"/>
    <property type="match status" value="1"/>
</dbReference>